<gene>
    <name evidence="5" type="ORF">QN243_12340</name>
</gene>
<dbReference type="InterPro" id="IPR029039">
    <property type="entry name" value="Flavoprotein-like_sf"/>
</dbReference>
<evidence type="ECO:0000256" key="2">
    <source>
        <dbReference type="ARBA" id="ARBA00023002"/>
    </source>
</evidence>
<evidence type="ECO:0000313" key="6">
    <source>
        <dbReference type="Proteomes" id="UP001302020"/>
    </source>
</evidence>
<dbReference type="SUPFAM" id="SSF52218">
    <property type="entry name" value="Flavoproteins"/>
    <property type="match status" value="1"/>
</dbReference>
<dbReference type="RefSeq" id="WP_425612866.1">
    <property type="nucleotide sequence ID" value="NZ_CP126170.1"/>
</dbReference>
<dbReference type="PANTHER" id="PTHR10204:SF34">
    <property type="entry name" value="NAD(P)H DEHYDROGENASE [QUINONE] 1 ISOFORM 1"/>
    <property type="match status" value="1"/>
</dbReference>
<dbReference type="Gene3D" id="3.40.50.360">
    <property type="match status" value="1"/>
</dbReference>
<dbReference type="GO" id="GO:0016491">
    <property type="term" value="F:oxidoreductase activity"/>
    <property type="evidence" value="ECO:0007669"/>
    <property type="project" value="UniProtKB-KW"/>
</dbReference>
<evidence type="ECO:0000256" key="3">
    <source>
        <dbReference type="SAM" id="MobiDB-lite"/>
    </source>
</evidence>
<dbReference type="InterPro" id="IPR003680">
    <property type="entry name" value="Flavodoxin_fold"/>
</dbReference>
<dbReference type="Pfam" id="PF02525">
    <property type="entry name" value="Flavodoxin_2"/>
    <property type="match status" value="1"/>
</dbReference>
<dbReference type="PANTHER" id="PTHR10204">
    <property type="entry name" value="NAD P H OXIDOREDUCTASE-RELATED"/>
    <property type="match status" value="1"/>
</dbReference>
<proteinExistence type="inferred from homology"/>
<protein>
    <submittedName>
        <fullName evidence="5">NAD(P)H-dependent oxidoreductase</fullName>
        <ecNumber evidence="5">1.-.-.-</ecNumber>
    </submittedName>
</protein>
<sequence length="226" mass="24556">MHALIVVSHPDPQSLTHAVAHAFAEGVAALGQHTTELADIAAEGFQPAFNPADRATFLLQASAPPDVLREQERIDRSDALVLVYPVYWWSFPGQLKGWIDRVFCNGWAYSETPEGAIEKRLGRLPVHLLGIGAADERTYARHGYDTALRAQIDHGIFDYCGAKVVTSRILCGIDSASAASHITTAREMGRNAFAQHGTGDVEHRTSDTSMPAHGLRATHPLNVNAQ</sequence>
<evidence type="ECO:0000256" key="1">
    <source>
        <dbReference type="ARBA" id="ARBA00006252"/>
    </source>
</evidence>
<name>A0ABZ0JJ48_9XANT</name>
<feature type="region of interest" description="Disordered" evidence="3">
    <location>
        <begin position="198"/>
        <end position="226"/>
    </location>
</feature>
<comment type="similarity">
    <text evidence="1">Belongs to the NAD(P)H dehydrogenase (quinone) family.</text>
</comment>
<keyword evidence="2 5" id="KW-0560">Oxidoreductase</keyword>
<feature type="domain" description="Flavodoxin-like fold" evidence="4">
    <location>
        <begin position="1"/>
        <end position="186"/>
    </location>
</feature>
<reference evidence="5 6" key="1">
    <citation type="submission" date="2023-05" db="EMBL/GenBank/DDBJ databases">
        <title>Xanthomonas rydalmerenesis sp. nov., a novel Xanthomonas species isolated from Fragaria x ananassa.</title>
        <authorList>
            <person name="McKnight D.J.E."/>
            <person name="Wong-Bajracharya J."/>
            <person name="Okoh E.B."/>
            <person name="Snijders F."/>
            <person name="Lidbetter F."/>
            <person name="Webster J."/>
            <person name="Djordjevic S.P."/>
            <person name="Bogema D.R."/>
            <person name="Chapman T.A."/>
        </authorList>
    </citation>
    <scope>NUCLEOTIDE SEQUENCE [LARGE SCALE GENOMIC DNA]</scope>
    <source>
        <strain evidence="5 6">DAR34883</strain>
    </source>
</reference>
<dbReference type="EC" id="1.-.-.-" evidence="5"/>
<organism evidence="5 6">
    <name type="scientific">Xanthomonas rydalmerensis</name>
    <dbReference type="NCBI Taxonomy" id="3046274"/>
    <lineage>
        <taxon>Bacteria</taxon>
        <taxon>Pseudomonadati</taxon>
        <taxon>Pseudomonadota</taxon>
        <taxon>Gammaproteobacteria</taxon>
        <taxon>Lysobacterales</taxon>
        <taxon>Lysobacteraceae</taxon>
        <taxon>Xanthomonas</taxon>
    </lineage>
</organism>
<accession>A0ABZ0JJ48</accession>
<dbReference type="Proteomes" id="UP001302020">
    <property type="component" value="Chromosome"/>
</dbReference>
<evidence type="ECO:0000313" key="5">
    <source>
        <dbReference type="EMBL" id="WOS39232.1"/>
    </source>
</evidence>
<evidence type="ECO:0000259" key="4">
    <source>
        <dbReference type="Pfam" id="PF02525"/>
    </source>
</evidence>
<keyword evidence="6" id="KW-1185">Reference proteome</keyword>
<dbReference type="InterPro" id="IPR051545">
    <property type="entry name" value="NAD(P)H_dehydrogenase_qn"/>
</dbReference>
<dbReference type="EMBL" id="CP126172">
    <property type="protein sequence ID" value="WOS39232.1"/>
    <property type="molecule type" value="Genomic_DNA"/>
</dbReference>